<evidence type="ECO:0000256" key="3">
    <source>
        <dbReference type="ARBA" id="ARBA00022777"/>
    </source>
</evidence>
<keyword evidence="3 9" id="KW-0418">Kinase</keyword>
<keyword evidence="10" id="KW-1185">Reference proteome</keyword>
<dbReference type="InterPro" id="IPR000719">
    <property type="entry name" value="Prot_kinase_dom"/>
</dbReference>
<sequence>MNQTFTTFLDFKKRYPIRPNDEGALLGVGTYGRVIKVEDQLETEWVAIKISEFKGHDTKSLKAEVELAQRVPRQTNIARYDSCHRLETDTSVSDFAIMKYYPDGNLADLLRRVTLTPTQIYEITKGILLGLQHLHRHRIVHRDFKPANILISRDNAGRFIPKIADFGLSKLVSDDELDSSDFDLSDGRGTPSYKAPEQIEGSRVSFNLDLWAFGVILYEMMTGEKPFRADLRNSSEQSVRREVEKKIMTVELPARLSQIAEPYGTMIRRCLVRDIHERVRKEDELLDLLDQIPQLLNQANILFEHADYQQAIAVLEQILAKREHHVDAQNRLNQCTNALQQEQLTQLLNEANILCRQQRFDQAKSQYEQVLKLNPTDETAIQGLALCIEQLRPKPVAIESELTDVYEEEKTDVYVAPPSPSPTVAKPAVLVTPSPISAPVQVKGQTVSKPTLPQSTSNPIGQAFPWKIAAPAAIVVAGIGLYMSLYSTSTSTPSNGQQPDSILSLPVLPKTKSISPEAIKSIPDESKADLRKRIDVALGKAHQAYKAKDYNLALVLTNSALQLDPTRQDVTKLRDAAQKEIQKQAPREEQPVNATPEQPKNTTPTPEVEKPKPAEPEEGANDKRLKEKQEQQTKYDDLIEEGVKAIANGNNKTKAISSFGKAQELAKGQELSTAKAEAAYAQYMAKANKIFSTDEFDGAKAWYQVAQALKDTDEVRRKIKQCTNQ</sequence>
<feature type="compositionally biased region" description="Basic and acidic residues" evidence="7">
    <location>
        <begin position="607"/>
        <end position="636"/>
    </location>
</feature>
<dbReference type="InterPro" id="IPR011009">
    <property type="entry name" value="Kinase-like_dom_sf"/>
</dbReference>
<dbReference type="InterPro" id="IPR008271">
    <property type="entry name" value="Ser/Thr_kinase_AS"/>
</dbReference>
<keyword evidence="2 6" id="KW-0547">Nucleotide-binding</keyword>
<accession>A0A7G5GMW4</accession>
<feature type="domain" description="Protein kinase" evidence="8">
    <location>
        <begin position="20"/>
        <end position="295"/>
    </location>
</feature>
<dbReference type="EMBL" id="CP059732">
    <property type="protein sequence ID" value="QMW00206.1"/>
    <property type="molecule type" value="Genomic_DNA"/>
</dbReference>
<dbReference type="KEGG" id="sfol:H3H32_19465"/>
<dbReference type="GO" id="GO:0004674">
    <property type="term" value="F:protein serine/threonine kinase activity"/>
    <property type="evidence" value="ECO:0007669"/>
    <property type="project" value="InterPro"/>
</dbReference>
<dbReference type="GO" id="GO:0016020">
    <property type="term" value="C:membrane"/>
    <property type="evidence" value="ECO:0007669"/>
    <property type="project" value="TreeGrafter"/>
</dbReference>
<dbReference type="PROSITE" id="PS00108">
    <property type="entry name" value="PROTEIN_KINASE_ST"/>
    <property type="match status" value="1"/>
</dbReference>
<dbReference type="GO" id="GO:0005776">
    <property type="term" value="C:autophagosome"/>
    <property type="evidence" value="ECO:0007669"/>
    <property type="project" value="TreeGrafter"/>
</dbReference>
<feature type="repeat" description="TPR" evidence="5">
    <location>
        <begin position="344"/>
        <end position="377"/>
    </location>
</feature>
<evidence type="ECO:0000256" key="7">
    <source>
        <dbReference type="SAM" id="MobiDB-lite"/>
    </source>
</evidence>
<dbReference type="SUPFAM" id="SSF56112">
    <property type="entry name" value="Protein kinase-like (PK-like)"/>
    <property type="match status" value="1"/>
</dbReference>
<evidence type="ECO:0000256" key="4">
    <source>
        <dbReference type="ARBA" id="ARBA00022840"/>
    </source>
</evidence>
<feature type="binding site" evidence="6">
    <location>
        <position position="49"/>
    </location>
    <ligand>
        <name>ATP</name>
        <dbReference type="ChEBI" id="CHEBI:30616"/>
    </ligand>
</feature>
<dbReference type="InterPro" id="IPR019734">
    <property type="entry name" value="TPR_rpt"/>
</dbReference>
<dbReference type="SUPFAM" id="SSF48452">
    <property type="entry name" value="TPR-like"/>
    <property type="match status" value="1"/>
</dbReference>
<dbReference type="PROSITE" id="PS50005">
    <property type="entry name" value="TPR"/>
    <property type="match status" value="1"/>
</dbReference>
<dbReference type="Pfam" id="PF00069">
    <property type="entry name" value="Pkinase"/>
    <property type="match status" value="1"/>
</dbReference>
<dbReference type="InterPro" id="IPR011990">
    <property type="entry name" value="TPR-like_helical_dom_sf"/>
</dbReference>
<dbReference type="AlphaFoldDB" id="A0A7G5GMW4"/>
<evidence type="ECO:0000256" key="5">
    <source>
        <dbReference type="PROSITE-ProRule" id="PRU00339"/>
    </source>
</evidence>
<dbReference type="PROSITE" id="PS00107">
    <property type="entry name" value="PROTEIN_KINASE_ATP"/>
    <property type="match status" value="1"/>
</dbReference>
<protein>
    <submittedName>
        <fullName evidence="9">Protein kinase</fullName>
    </submittedName>
</protein>
<reference evidence="9 10" key="1">
    <citation type="submission" date="2020-07" db="EMBL/GenBank/DDBJ databases">
        <title>Spirosoma foliorum sp. nov., isolated from the leaves on the Nejang mountain Korea, Republic of.</title>
        <authorList>
            <person name="Ho H."/>
            <person name="Lee Y.-J."/>
            <person name="Nurcahyanto D.-A."/>
            <person name="Kim S.-G."/>
        </authorList>
    </citation>
    <scope>NUCLEOTIDE SEQUENCE [LARGE SCALE GENOMIC DNA]</scope>
    <source>
        <strain evidence="9 10">PL0136</strain>
    </source>
</reference>
<dbReference type="Gene3D" id="1.10.510.10">
    <property type="entry name" value="Transferase(Phosphotransferase) domain 1"/>
    <property type="match status" value="1"/>
</dbReference>
<dbReference type="GO" id="GO:0005524">
    <property type="term" value="F:ATP binding"/>
    <property type="evidence" value="ECO:0007669"/>
    <property type="project" value="UniProtKB-UniRule"/>
</dbReference>
<feature type="compositionally biased region" description="Basic and acidic residues" evidence="7">
    <location>
        <begin position="577"/>
        <end position="590"/>
    </location>
</feature>
<dbReference type="RefSeq" id="WP_182457294.1">
    <property type="nucleotide sequence ID" value="NZ_CP059732.1"/>
</dbReference>
<dbReference type="Proteomes" id="UP000515369">
    <property type="component" value="Chromosome"/>
</dbReference>
<dbReference type="InterPro" id="IPR045269">
    <property type="entry name" value="Atg1-like"/>
</dbReference>
<feature type="region of interest" description="Disordered" evidence="7">
    <location>
        <begin position="577"/>
        <end position="636"/>
    </location>
</feature>
<dbReference type="CDD" id="cd14014">
    <property type="entry name" value="STKc_PknB_like"/>
    <property type="match status" value="1"/>
</dbReference>
<dbReference type="GO" id="GO:0005829">
    <property type="term" value="C:cytosol"/>
    <property type="evidence" value="ECO:0007669"/>
    <property type="project" value="TreeGrafter"/>
</dbReference>
<evidence type="ECO:0000313" key="10">
    <source>
        <dbReference type="Proteomes" id="UP000515369"/>
    </source>
</evidence>
<gene>
    <name evidence="9" type="ORF">H3H32_19465</name>
</gene>
<dbReference type="Gene3D" id="1.25.40.10">
    <property type="entry name" value="Tetratricopeptide repeat domain"/>
    <property type="match status" value="1"/>
</dbReference>
<evidence type="ECO:0000313" key="9">
    <source>
        <dbReference type="EMBL" id="QMW00206.1"/>
    </source>
</evidence>
<organism evidence="9 10">
    <name type="scientific">Spirosoma foliorum</name>
    <dbReference type="NCBI Taxonomy" id="2710596"/>
    <lineage>
        <taxon>Bacteria</taxon>
        <taxon>Pseudomonadati</taxon>
        <taxon>Bacteroidota</taxon>
        <taxon>Cytophagia</taxon>
        <taxon>Cytophagales</taxon>
        <taxon>Cytophagaceae</taxon>
        <taxon>Spirosoma</taxon>
    </lineage>
</organism>
<keyword evidence="4 6" id="KW-0067">ATP-binding</keyword>
<dbReference type="GO" id="GO:0000407">
    <property type="term" value="C:phagophore assembly site"/>
    <property type="evidence" value="ECO:0007669"/>
    <property type="project" value="TreeGrafter"/>
</dbReference>
<dbReference type="PANTHER" id="PTHR24348:SF22">
    <property type="entry name" value="NON-SPECIFIC SERINE_THREONINE PROTEIN KINASE"/>
    <property type="match status" value="1"/>
</dbReference>
<evidence type="ECO:0000259" key="8">
    <source>
        <dbReference type="PROSITE" id="PS50011"/>
    </source>
</evidence>
<dbReference type="SMART" id="SM00028">
    <property type="entry name" value="TPR"/>
    <property type="match status" value="3"/>
</dbReference>
<evidence type="ECO:0000256" key="2">
    <source>
        <dbReference type="ARBA" id="ARBA00022741"/>
    </source>
</evidence>
<keyword evidence="1" id="KW-0808">Transferase</keyword>
<dbReference type="InterPro" id="IPR017441">
    <property type="entry name" value="Protein_kinase_ATP_BS"/>
</dbReference>
<name>A0A7G5GMW4_9BACT</name>
<proteinExistence type="predicted"/>
<keyword evidence="5" id="KW-0802">TPR repeat</keyword>
<dbReference type="PROSITE" id="PS50011">
    <property type="entry name" value="PROTEIN_KINASE_DOM"/>
    <property type="match status" value="1"/>
</dbReference>
<evidence type="ECO:0000256" key="6">
    <source>
        <dbReference type="PROSITE-ProRule" id="PRU10141"/>
    </source>
</evidence>
<dbReference type="PANTHER" id="PTHR24348">
    <property type="entry name" value="SERINE/THREONINE-PROTEIN KINASE UNC-51-RELATED"/>
    <property type="match status" value="1"/>
</dbReference>
<evidence type="ECO:0000256" key="1">
    <source>
        <dbReference type="ARBA" id="ARBA00022679"/>
    </source>
</evidence>